<dbReference type="SMART" id="SM00236">
    <property type="entry name" value="fCBD"/>
    <property type="match status" value="1"/>
</dbReference>
<proteinExistence type="inferred from homology"/>
<comment type="function">
    <text evidence="2">The biological conversion of cellulose to glucose generally requires three types of hydrolytic enzymes: (1) Endoglucanases which cut internal beta-1,4-glucosidic bonds; (2) Exocellobiohydrolases that cut the disaccharide cellobiose from the non-reducing end of the cellulose polymer chain; (3) Beta-1,4-glucosidases which hydrolyze the cellobiose and other short cello-oligosaccharides to glucose.</text>
</comment>
<dbReference type="FunFam" id="2.70.100.10:FF:000001">
    <property type="entry name" value="Glucanase"/>
    <property type="match status" value="1"/>
</dbReference>
<comment type="caution">
    <text evidence="16">The sequence shown here is derived from an EMBL/GenBank/DDBJ whole genome shotgun (WGS) entry which is preliminary data.</text>
</comment>
<keyword evidence="7" id="KW-1015">Disulfide bond</keyword>
<evidence type="ECO:0000256" key="13">
    <source>
        <dbReference type="SAM" id="MobiDB-lite"/>
    </source>
</evidence>
<evidence type="ECO:0000259" key="15">
    <source>
        <dbReference type="PROSITE" id="PS51164"/>
    </source>
</evidence>
<feature type="region of interest" description="Disordered" evidence="13">
    <location>
        <begin position="459"/>
        <end position="489"/>
    </location>
</feature>
<gene>
    <name evidence="16" type="ORF">P170DRAFT_438239</name>
</gene>
<dbReference type="Gene3D" id="2.70.100.10">
    <property type="entry name" value="Glycoside hydrolase, family 7, domain"/>
    <property type="match status" value="1"/>
</dbReference>
<dbReference type="PROSITE" id="PS51164">
    <property type="entry name" value="CBM1_2"/>
    <property type="match status" value="1"/>
</dbReference>
<keyword evidence="10 12" id="KW-0326">Glycosidase</keyword>
<keyword evidence="11 12" id="KW-0624">Polysaccharide degradation</keyword>
<evidence type="ECO:0000256" key="8">
    <source>
        <dbReference type="ARBA" id="ARBA00023180"/>
    </source>
</evidence>
<dbReference type="PRINTS" id="PR00734">
    <property type="entry name" value="GLHYDRLASE7"/>
</dbReference>
<dbReference type="SUPFAM" id="SSF57180">
    <property type="entry name" value="Cellulose-binding domain"/>
    <property type="match status" value="1"/>
</dbReference>
<dbReference type="EMBL" id="MSFO01000006">
    <property type="protein sequence ID" value="PLB46445.1"/>
    <property type="molecule type" value="Genomic_DNA"/>
</dbReference>
<evidence type="ECO:0000256" key="9">
    <source>
        <dbReference type="ARBA" id="ARBA00023277"/>
    </source>
</evidence>
<dbReference type="InterPro" id="IPR013320">
    <property type="entry name" value="ConA-like_dom_sf"/>
</dbReference>
<evidence type="ECO:0000256" key="5">
    <source>
        <dbReference type="ARBA" id="ARBA00022801"/>
    </source>
</evidence>
<evidence type="ECO:0000256" key="11">
    <source>
        <dbReference type="ARBA" id="ARBA00023326"/>
    </source>
</evidence>
<dbReference type="InterPro" id="IPR000254">
    <property type="entry name" value="CBD"/>
</dbReference>
<dbReference type="GeneID" id="36557250"/>
<feature type="signal peptide" evidence="14">
    <location>
        <begin position="1"/>
        <end position="23"/>
    </location>
</feature>
<dbReference type="GO" id="GO:0005576">
    <property type="term" value="C:extracellular region"/>
    <property type="evidence" value="ECO:0007669"/>
    <property type="project" value="InterPro"/>
</dbReference>
<comment type="catalytic activity">
    <reaction evidence="1">
        <text>Hydrolysis of (1-&gt;4)-beta-D-glucosidic linkages in cellulose and cellotetraose, releasing cellobiose from the non-reducing ends of the chains.</text>
        <dbReference type="EC" id="3.2.1.91"/>
    </reaction>
</comment>
<dbReference type="STRING" id="1392250.A0A2I2G0N3"/>
<protein>
    <recommendedName>
        <fullName evidence="12">Glucanase</fullName>
        <ecNumber evidence="12">3.2.1.-</ecNumber>
    </recommendedName>
</protein>
<name>A0A2I2G0N3_9EURO</name>
<evidence type="ECO:0000256" key="12">
    <source>
        <dbReference type="RuleBase" id="RU361164"/>
    </source>
</evidence>
<comment type="similarity">
    <text evidence="3 12">Belongs to the glycosyl hydrolase 7 (cellulase C) family.</text>
</comment>
<keyword evidence="4 14" id="KW-0732">Signal</keyword>
<evidence type="ECO:0000256" key="2">
    <source>
        <dbReference type="ARBA" id="ARBA00002392"/>
    </source>
</evidence>
<dbReference type="PANTHER" id="PTHR33753">
    <property type="entry name" value="1,4-BETA-D-GLUCAN CELLOBIOHYDROLASE B"/>
    <property type="match status" value="1"/>
</dbReference>
<evidence type="ECO:0000256" key="14">
    <source>
        <dbReference type="SAM" id="SignalP"/>
    </source>
</evidence>
<feature type="domain" description="CBM1" evidence="15">
    <location>
        <begin position="490"/>
        <end position="526"/>
    </location>
</feature>
<dbReference type="Pfam" id="PF00734">
    <property type="entry name" value="CBM_1"/>
    <property type="match status" value="1"/>
</dbReference>
<evidence type="ECO:0000256" key="3">
    <source>
        <dbReference type="ARBA" id="ARBA00006044"/>
    </source>
</evidence>
<evidence type="ECO:0000313" key="17">
    <source>
        <dbReference type="Proteomes" id="UP000234275"/>
    </source>
</evidence>
<evidence type="ECO:0000256" key="1">
    <source>
        <dbReference type="ARBA" id="ARBA00001641"/>
    </source>
</evidence>
<dbReference type="CDD" id="cd07999">
    <property type="entry name" value="GH7_CBH_EG"/>
    <property type="match status" value="1"/>
</dbReference>
<evidence type="ECO:0000256" key="4">
    <source>
        <dbReference type="ARBA" id="ARBA00022729"/>
    </source>
</evidence>
<evidence type="ECO:0000256" key="10">
    <source>
        <dbReference type="ARBA" id="ARBA00023295"/>
    </source>
</evidence>
<accession>A0A2I2G0N3</accession>
<dbReference type="OrthoDB" id="412382at2759"/>
<dbReference type="InterPro" id="IPR001722">
    <property type="entry name" value="Glyco_hydro_7"/>
</dbReference>
<dbReference type="Proteomes" id="UP000234275">
    <property type="component" value="Unassembled WGS sequence"/>
</dbReference>
<evidence type="ECO:0000313" key="16">
    <source>
        <dbReference type="EMBL" id="PLB46445.1"/>
    </source>
</evidence>
<dbReference type="InterPro" id="IPR037019">
    <property type="entry name" value="Glyco_hydro_7_sf"/>
</dbReference>
<keyword evidence="9" id="KW-0119">Carbohydrate metabolism</keyword>
<dbReference type="GO" id="GO:0016162">
    <property type="term" value="F:cellulose 1,4-beta-cellobiosidase activity"/>
    <property type="evidence" value="ECO:0007669"/>
    <property type="project" value="UniProtKB-EC"/>
</dbReference>
<keyword evidence="6 12" id="KW-0136">Cellulose degradation</keyword>
<feature type="chain" id="PRO_5014190810" description="Glucanase" evidence="14">
    <location>
        <begin position="24"/>
        <end position="526"/>
    </location>
</feature>
<evidence type="ECO:0000256" key="6">
    <source>
        <dbReference type="ARBA" id="ARBA00023001"/>
    </source>
</evidence>
<dbReference type="GO" id="GO:0030245">
    <property type="term" value="P:cellulose catabolic process"/>
    <property type="evidence" value="ECO:0007669"/>
    <property type="project" value="UniProtKB-KW"/>
</dbReference>
<dbReference type="GO" id="GO:0030248">
    <property type="term" value="F:cellulose binding"/>
    <property type="evidence" value="ECO:0007669"/>
    <property type="project" value="InterPro"/>
</dbReference>
<dbReference type="SUPFAM" id="SSF49899">
    <property type="entry name" value="Concanavalin A-like lectins/glucanases"/>
    <property type="match status" value="1"/>
</dbReference>
<dbReference type="PANTHER" id="PTHR33753:SF2">
    <property type="entry name" value="GLYCOSIDE HYDROLASE FAMILY 7 PROTEIN"/>
    <property type="match status" value="1"/>
</dbReference>
<dbReference type="Pfam" id="PF00840">
    <property type="entry name" value="Glyco_hydro_7"/>
    <property type="match status" value="1"/>
</dbReference>
<dbReference type="PROSITE" id="PS00562">
    <property type="entry name" value="CBM1_1"/>
    <property type="match status" value="1"/>
</dbReference>
<keyword evidence="5 12" id="KW-0378">Hydrolase</keyword>
<dbReference type="AlphaFoldDB" id="A0A2I2G0N3"/>
<keyword evidence="17" id="KW-1185">Reference proteome</keyword>
<dbReference type="InterPro" id="IPR035971">
    <property type="entry name" value="CBD_sf"/>
</dbReference>
<organism evidence="16 17">
    <name type="scientific">Aspergillus steynii IBT 23096</name>
    <dbReference type="NCBI Taxonomy" id="1392250"/>
    <lineage>
        <taxon>Eukaryota</taxon>
        <taxon>Fungi</taxon>
        <taxon>Dikarya</taxon>
        <taxon>Ascomycota</taxon>
        <taxon>Pezizomycotina</taxon>
        <taxon>Eurotiomycetes</taxon>
        <taxon>Eurotiomycetidae</taxon>
        <taxon>Eurotiales</taxon>
        <taxon>Aspergillaceae</taxon>
        <taxon>Aspergillus</taxon>
        <taxon>Aspergillus subgen. Circumdati</taxon>
    </lineage>
</organism>
<evidence type="ECO:0000256" key="7">
    <source>
        <dbReference type="ARBA" id="ARBA00023157"/>
    </source>
</evidence>
<dbReference type="VEuPathDB" id="FungiDB:P170DRAFT_438239"/>
<reference evidence="16 17" key="1">
    <citation type="submission" date="2016-12" db="EMBL/GenBank/DDBJ databases">
        <title>The genomes of Aspergillus section Nigri reveals drivers in fungal speciation.</title>
        <authorList>
            <consortium name="DOE Joint Genome Institute"/>
            <person name="Vesth T.C."/>
            <person name="Nybo J."/>
            <person name="Theobald S."/>
            <person name="Brandl J."/>
            <person name="Frisvad J.C."/>
            <person name="Nielsen K.F."/>
            <person name="Lyhne E.K."/>
            <person name="Kogle M.E."/>
            <person name="Kuo A."/>
            <person name="Riley R."/>
            <person name="Clum A."/>
            <person name="Nolan M."/>
            <person name="Lipzen A."/>
            <person name="Salamov A."/>
            <person name="Henrissat B."/>
            <person name="Wiebenga A."/>
            <person name="De Vries R.P."/>
            <person name="Grigoriev I.V."/>
            <person name="Mortensen U.H."/>
            <person name="Andersen M.R."/>
            <person name="Baker S.E."/>
        </authorList>
    </citation>
    <scope>NUCLEOTIDE SEQUENCE [LARGE SCALE GENOMIC DNA]</scope>
    <source>
        <strain evidence="16 17">IBT 23096</strain>
    </source>
</reference>
<sequence>MAFSFQFYKAALLLSSILGSVQAQKVGTQQTETHPSLTWQTCTSSGSCTTNNGKVVIDANWRWVHTVDGYTNCYTGNKWDTSICSTNADCATKCAVDGANYQQTYGVTTSGDSLRLNFVTQSQQKNVGSRLYLMKDDNTYETLKLLNQEITFDVDVSALPCGLNGAVYLVNMDADGGKSRYPTNEAGAKYGTGYCDSQCPRDLKFINGQANVEGWKGSDSDPNSGTGNRGSCCAEMDLWEANSISTAFTPHPCDDPLQTMCTGDSCGGTYSADRYGGTCDPDGCDFNSFRQGNKTFYGPGMTVDTKSKVTVVTQFLTNNNAASGTLSEIRRFYVQNGKVIPNSQSTWSGVTGNSITTSYCSAQKSLFGDEPSFEQHGGLEGMSAGLAEGMVLVLSLWDDHHANMLWLDSNYPTDKPSTTPGVARGTCDISSGDPGDVEANHPDAYVVYSNIKVGPIGSTFNSGSNPGTGTTTTTSRATTTTTSSGGTQTGVAKQYEQCGGASWTGPTKCVSGYTCTKVNEWYSQCL</sequence>
<dbReference type="RefSeq" id="XP_024701747.1">
    <property type="nucleotide sequence ID" value="XM_024849551.1"/>
</dbReference>
<keyword evidence="8" id="KW-0325">Glycoprotein</keyword>
<dbReference type="EC" id="3.2.1.-" evidence="12"/>